<dbReference type="InterPro" id="IPR008259">
    <property type="entry name" value="FMN_hydac_DH_AS"/>
</dbReference>
<comment type="catalytic activity">
    <reaction evidence="7">
        <text>(S)-lactate + O2 = pyruvate + H2O2</text>
        <dbReference type="Rhea" id="RHEA:55868"/>
        <dbReference type="ChEBI" id="CHEBI:15361"/>
        <dbReference type="ChEBI" id="CHEBI:15379"/>
        <dbReference type="ChEBI" id="CHEBI:16240"/>
        <dbReference type="ChEBI" id="CHEBI:16651"/>
    </reaction>
    <physiologicalReaction direction="left-to-right" evidence="7">
        <dbReference type="Rhea" id="RHEA:55869"/>
    </physiologicalReaction>
</comment>
<dbReference type="PANTHER" id="PTHR10578:SF107">
    <property type="entry name" value="2-HYDROXYACID OXIDASE 1"/>
    <property type="match status" value="1"/>
</dbReference>
<evidence type="ECO:0000256" key="4">
    <source>
        <dbReference type="ARBA" id="ARBA00023002"/>
    </source>
</evidence>
<comment type="caution">
    <text evidence="9">The sequence shown here is derived from an EMBL/GenBank/DDBJ whole genome shotgun (WGS) entry which is preliminary data.</text>
</comment>
<dbReference type="SUPFAM" id="SSF51395">
    <property type="entry name" value="FMN-linked oxidoreductases"/>
    <property type="match status" value="1"/>
</dbReference>
<dbReference type="Pfam" id="PF01070">
    <property type="entry name" value="FMN_dh"/>
    <property type="match status" value="1"/>
</dbReference>
<evidence type="ECO:0000256" key="1">
    <source>
        <dbReference type="ARBA" id="ARBA00001917"/>
    </source>
</evidence>
<evidence type="ECO:0000259" key="8">
    <source>
        <dbReference type="PROSITE" id="PS51349"/>
    </source>
</evidence>
<dbReference type="InterPro" id="IPR012133">
    <property type="entry name" value="Alpha-hydoxy_acid_DH_FMN"/>
</dbReference>
<comment type="cofactor">
    <cofactor evidence="1">
        <name>FMN</name>
        <dbReference type="ChEBI" id="CHEBI:58210"/>
    </cofactor>
</comment>
<evidence type="ECO:0000256" key="2">
    <source>
        <dbReference type="ARBA" id="ARBA00022630"/>
    </source>
</evidence>
<dbReference type="InterPro" id="IPR013785">
    <property type="entry name" value="Aldolase_TIM"/>
</dbReference>
<dbReference type="RefSeq" id="WP_209456911.1">
    <property type="nucleotide sequence ID" value="NZ_BAAACS010000011.1"/>
</dbReference>
<feature type="domain" description="FMN hydroxy acid dehydrogenase" evidence="8">
    <location>
        <begin position="11"/>
        <end position="365"/>
    </location>
</feature>
<dbReference type="PANTHER" id="PTHR10578">
    <property type="entry name" value="S -2-HYDROXY-ACID OXIDASE-RELATED"/>
    <property type="match status" value="1"/>
</dbReference>
<dbReference type="Gene3D" id="3.20.20.70">
    <property type="entry name" value="Aldolase class I"/>
    <property type="match status" value="1"/>
</dbReference>
<dbReference type="EMBL" id="JAGGJX010000003">
    <property type="protein sequence ID" value="MBP1855487.1"/>
    <property type="molecule type" value="Genomic_DNA"/>
</dbReference>
<dbReference type="PROSITE" id="PS00557">
    <property type="entry name" value="FMN_HYDROXY_ACID_DH_1"/>
    <property type="match status" value="1"/>
</dbReference>
<keyword evidence="2" id="KW-0285">Flavoprotein</keyword>
<protein>
    <recommendedName>
        <fullName evidence="6">L-lactate oxidase</fullName>
    </recommendedName>
</protein>
<dbReference type="CDD" id="cd04737">
    <property type="entry name" value="LOX_like_FMN"/>
    <property type="match status" value="1"/>
</dbReference>
<dbReference type="GO" id="GO:0016491">
    <property type="term" value="F:oxidoreductase activity"/>
    <property type="evidence" value="ECO:0007669"/>
    <property type="project" value="UniProtKB-KW"/>
</dbReference>
<gene>
    <name evidence="9" type="ORF">J2Z43_001882</name>
</gene>
<evidence type="ECO:0000256" key="5">
    <source>
        <dbReference type="ARBA" id="ARBA00024042"/>
    </source>
</evidence>
<accession>A0ABS4EC25</accession>
<dbReference type="InterPro" id="IPR000262">
    <property type="entry name" value="FMN-dep_DH"/>
</dbReference>
<proteinExistence type="inferred from homology"/>
<organism evidence="9 10">
    <name type="scientific">Metaclostridioides mangenotii</name>
    <dbReference type="NCBI Taxonomy" id="1540"/>
    <lineage>
        <taxon>Bacteria</taxon>
        <taxon>Bacillati</taxon>
        <taxon>Bacillota</taxon>
        <taxon>Clostridia</taxon>
        <taxon>Peptostreptococcales</taxon>
        <taxon>Peptostreptococcaceae</taxon>
        <taxon>Metaclostridioides</taxon>
    </lineage>
</organism>
<evidence type="ECO:0000313" key="9">
    <source>
        <dbReference type="EMBL" id="MBP1855487.1"/>
    </source>
</evidence>
<dbReference type="Proteomes" id="UP000767291">
    <property type="component" value="Unassembled WGS sequence"/>
</dbReference>
<evidence type="ECO:0000256" key="3">
    <source>
        <dbReference type="ARBA" id="ARBA00022643"/>
    </source>
</evidence>
<sequence length="367" mass="39367">MSDNYQASQLEGPIEIVDIDDLPIRASAVIPKGAFDYIAGGAGDEWTLIQNTKSFNHKGIVPRVLTGVENPVLKTKILGINIDTPLVMSPGAAQGLAHETADEGTARGVSASGTIMTVSTFANKTFKEVQMAGGGSPQWFQIYLSKNQDFNKHILDSAMEAGAKAIVLTLDATVSGNREADIRNDFTFPLTMPNIEGYVQAEGMSIEELLSDTLRKINPSIIRKVAAYTKLPVIVKGIQAPEDALIAISHGASAIWVSNHGGRQLEGAPASFDVLESIAEAVNKKVPVIFDSGVRRGQHVFKAIASGADIVGLCRPVYYGLALGGWEGVKSVFDHINYELRIAMQLTGCKTVKDIQRAKLVTNRCSC</sequence>
<keyword evidence="3" id="KW-0288">FMN</keyword>
<evidence type="ECO:0000313" key="10">
    <source>
        <dbReference type="Proteomes" id="UP000767291"/>
    </source>
</evidence>
<keyword evidence="10" id="KW-1185">Reference proteome</keyword>
<evidence type="ECO:0000256" key="7">
    <source>
        <dbReference type="ARBA" id="ARBA00048754"/>
    </source>
</evidence>
<dbReference type="PROSITE" id="PS51349">
    <property type="entry name" value="FMN_HYDROXY_ACID_DH_2"/>
    <property type="match status" value="1"/>
</dbReference>
<evidence type="ECO:0000256" key="6">
    <source>
        <dbReference type="ARBA" id="ARBA00029513"/>
    </source>
</evidence>
<comment type="similarity">
    <text evidence="5">Belongs to the FMN-dependent alpha-hydroxy acid dehydrogenase family.</text>
</comment>
<reference evidence="9 10" key="1">
    <citation type="submission" date="2021-03" db="EMBL/GenBank/DDBJ databases">
        <title>Genomic Encyclopedia of Type Strains, Phase IV (KMG-IV): sequencing the most valuable type-strain genomes for metagenomic binning, comparative biology and taxonomic classification.</title>
        <authorList>
            <person name="Goeker M."/>
        </authorList>
    </citation>
    <scope>NUCLEOTIDE SEQUENCE [LARGE SCALE GENOMIC DNA]</scope>
    <source>
        <strain evidence="9 10">DSM 1289</strain>
    </source>
</reference>
<dbReference type="InterPro" id="IPR037396">
    <property type="entry name" value="FMN_HAD"/>
</dbReference>
<keyword evidence="4 9" id="KW-0560">Oxidoreductase</keyword>
<name>A0ABS4EC25_9FIRM</name>
<dbReference type="PIRSF" id="PIRSF000138">
    <property type="entry name" value="Al-hdrx_acd_dh"/>
    <property type="match status" value="1"/>
</dbReference>